<feature type="compositionally biased region" description="Polar residues" evidence="1">
    <location>
        <begin position="1"/>
        <end position="15"/>
    </location>
</feature>
<name>A0AAN6YW12_9PEZI</name>
<feature type="compositionally biased region" description="Acidic residues" evidence="1">
    <location>
        <begin position="25"/>
        <end position="44"/>
    </location>
</feature>
<dbReference type="GO" id="GO:0006364">
    <property type="term" value="P:rRNA processing"/>
    <property type="evidence" value="ECO:0007669"/>
    <property type="project" value="InterPro"/>
</dbReference>
<dbReference type="RefSeq" id="XP_064672614.1">
    <property type="nucleotide sequence ID" value="XM_064811137.1"/>
</dbReference>
<keyword evidence="3" id="KW-1185">Reference proteome</keyword>
<evidence type="ECO:0000313" key="2">
    <source>
        <dbReference type="EMBL" id="KAK4115044.1"/>
    </source>
</evidence>
<dbReference type="EMBL" id="MU853335">
    <property type="protein sequence ID" value="KAK4115044.1"/>
    <property type="molecule type" value="Genomic_DNA"/>
</dbReference>
<feature type="compositionally biased region" description="Basic and acidic residues" evidence="1">
    <location>
        <begin position="253"/>
        <end position="262"/>
    </location>
</feature>
<evidence type="ECO:0000313" key="3">
    <source>
        <dbReference type="Proteomes" id="UP001302812"/>
    </source>
</evidence>
<evidence type="ECO:0000256" key="1">
    <source>
        <dbReference type="SAM" id="MobiDB-lite"/>
    </source>
</evidence>
<dbReference type="InterPro" id="IPR013268">
    <property type="entry name" value="UTP16"/>
</dbReference>
<accession>A0AAN6YW12</accession>
<feature type="compositionally biased region" description="Basic and acidic residues" evidence="1">
    <location>
        <begin position="128"/>
        <end position="155"/>
    </location>
</feature>
<reference evidence="2" key="1">
    <citation type="journal article" date="2023" name="Mol. Phylogenet. Evol.">
        <title>Genome-scale phylogeny and comparative genomics of the fungal order Sordariales.</title>
        <authorList>
            <person name="Hensen N."/>
            <person name="Bonometti L."/>
            <person name="Westerberg I."/>
            <person name="Brannstrom I.O."/>
            <person name="Guillou S."/>
            <person name="Cros-Aarteil S."/>
            <person name="Calhoun S."/>
            <person name="Haridas S."/>
            <person name="Kuo A."/>
            <person name="Mondo S."/>
            <person name="Pangilinan J."/>
            <person name="Riley R."/>
            <person name="LaButti K."/>
            <person name="Andreopoulos B."/>
            <person name="Lipzen A."/>
            <person name="Chen C."/>
            <person name="Yan M."/>
            <person name="Daum C."/>
            <person name="Ng V."/>
            <person name="Clum A."/>
            <person name="Steindorff A."/>
            <person name="Ohm R.A."/>
            <person name="Martin F."/>
            <person name="Silar P."/>
            <person name="Natvig D.O."/>
            <person name="Lalanne C."/>
            <person name="Gautier V."/>
            <person name="Ament-Velasquez S.L."/>
            <person name="Kruys A."/>
            <person name="Hutchinson M.I."/>
            <person name="Powell A.J."/>
            <person name="Barry K."/>
            <person name="Miller A.N."/>
            <person name="Grigoriev I.V."/>
            <person name="Debuchy R."/>
            <person name="Gladieux P."/>
            <person name="Hiltunen Thoren M."/>
            <person name="Johannesson H."/>
        </authorList>
    </citation>
    <scope>NUCLEOTIDE SEQUENCE</scope>
    <source>
        <strain evidence="2">CBS 508.74</strain>
    </source>
</reference>
<organism evidence="2 3">
    <name type="scientific">Canariomyces notabilis</name>
    <dbReference type="NCBI Taxonomy" id="2074819"/>
    <lineage>
        <taxon>Eukaryota</taxon>
        <taxon>Fungi</taxon>
        <taxon>Dikarya</taxon>
        <taxon>Ascomycota</taxon>
        <taxon>Pezizomycotina</taxon>
        <taxon>Sordariomycetes</taxon>
        <taxon>Sordariomycetidae</taxon>
        <taxon>Sordariales</taxon>
        <taxon>Chaetomiaceae</taxon>
        <taxon>Canariomyces</taxon>
    </lineage>
</organism>
<reference evidence="2" key="2">
    <citation type="submission" date="2023-05" db="EMBL/GenBank/DDBJ databases">
        <authorList>
            <consortium name="Lawrence Berkeley National Laboratory"/>
            <person name="Steindorff A."/>
            <person name="Hensen N."/>
            <person name="Bonometti L."/>
            <person name="Westerberg I."/>
            <person name="Brannstrom I.O."/>
            <person name="Guillou S."/>
            <person name="Cros-Aarteil S."/>
            <person name="Calhoun S."/>
            <person name="Haridas S."/>
            <person name="Kuo A."/>
            <person name="Mondo S."/>
            <person name="Pangilinan J."/>
            <person name="Riley R."/>
            <person name="Labutti K."/>
            <person name="Andreopoulos B."/>
            <person name="Lipzen A."/>
            <person name="Chen C."/>
            <person name="Yanf M."/>
            <person name="Daum C."/>
            <person name="Ng V."/>
            <person name="Clum A."/>
            <person name="Ohm R."/>
            <person name="Martin F."/>
            <person name="Silar P."/>
            <person name="Natvig D."/>
            <person name="Lalanne C."/>
            <person name="Gautier V."/>
            <person name="Ament-Velasquez S.L."/>
            <person name="Kruys A."/>
            <person name="Hutchinson M.I."/>
            <person name="Powell A.J."/>
            <person name="Barry K."/>
            <person name="Miller A.N."/>
            <person name="Grigoriev I.V."/>
            <person name="Debuchy R."/>
            <person name="Gladieux P."/>
            <person name="Thoren M.H."/>
            <person name="Johannesson H."/>
        </authorList>
    </citation>
    <scope>NUCLEOTIDE SEQUENCE</scope>
    <source>
        <strain evidence="2">CBS 508.74</strain>
    </source>
</reference>
<feature type="compositionally biased region" description="Basic and acidic residues" evidence="1">
    <location>
        <begin position="165"/>
        <end position="178"/>
    </location>
</feature>
<gene>
    <name evidence="2" type="ORF">N656DRAFT_703977</name>
</gene>
<dbReference type="GeneID" id="89935262"/>
<sequence length="314" mass="34995">MAPSKSPQKGTQTTEEGPDVIELSSDSEPEVFEIEDEADEEPEEAPSSPDVNEQPLLKAAGIRYRTNEVEDGEPQQNDEPLPQGSSIAVRVKDAGSVKHRHVSIEIPLPTSSELRRRQAKASASSSQEKNEGDVFKTPKEKRQHITFDDSDHDEQAAALKRKRQARDALLKRQAEERKRAQRPAGPEDASNDAGPSEQDATEEHSDKRKRSLPKLLPLELLESDDEDDISQRPSPALNGKHKRMKLGGPEQSLLREPRLPRDQRVGSTVFRVVAGNGNATLAPKARQQARNLKETLLRRDRVPQARGGFFVKKR</sequence>
<dbReference type="AlphaFoldDB" id="A0AAN6YW12"/>
<feature type="region of interest" description="Disordered" evidence="1">
    <location>
        <begin position="1"/>
        <end position="262"/>
    </location>
</feature>
<protein>
    <submittedName>
        <fullName evidence="2">Uncharacterized protein</fullName>
    </submittedName>
</protein>
<dbReference type="GO" id="GO:0030515">
    <property type="term" value="F:snoRNA binding"/>
    <property type="evidence" value="ECO:0007669"/>
    <property type="project" value="InterPro"/>
</dbReference>
<proteinExistence type="predicted"/>
<feature type="compositionally biased region" description="Polar residues" evidence="1">
    <location>
        <begin position="74"/>
        <end position="86"/>
    </location>
</feature>
<dbReference type="Proteomes" id="UP001302812">
    <property type="component" value="Unassembled WGS sequence"/>
</dbReference>
<comment type="caution">
    <text evidence="2">The sequence shown here is derived from an EMBL/GenBank/DDBJ whole genome shotgun (WGS) entry which is preliminary data.</text>
</comment>
<dbReference type="Pfam" id="PF08297">
    <property type="entry name" value="U3_snoRNA_assoc"/>
    <property type="match status" value="1"/>
</dbReference>